<evidence type="ECO:0000313" key="3">
    <source>
        <dbReference type="Proteomes" id="UP001437256"/>
    </source>
</evidence>
<dbReference type="EMBL" id="JBBXMP010000200">
    <property type="protein sequence ID" value="KAL0059952.1"/>
    <property type="molecule type" value="Genomic_DNA"/>
</dbReference>
<accession>A0ABR2ZHL6</accession>
<organism evidence="2 3">
    <name type="scientific">Marasmius tenuissimus</name>
    <dbReference type="NCBI Taxonomy" id="585030"/>
    <lineage>
        <taxon>Eukaryota</taxon>
        <taxon>Fungi</taxon>
        <taxon>Dikarya</taxon>
        <taxon>Basidiomycota</taxon>
        <taxon>Agaricomycotina</taxon>
        <taxon>Agaricomycetes</taxon>
        <taxon>Agaricomycetidae</taxon>
        <taxon>Agaricales</taxon>
        <taxon>Marasmiineae</taxon>
        <taxon>Marasmiaceae</taxon>
        <taxon>Marasmius</taxon>
    </lineage>
</organism>
<feature type="compositionally biased region" description="Low complexity" evidence="1">
    <location>
        <begin position="188"/>
        <end position="217"/>
    </location>
</feature>
<dbReference type="Proteomes" id="UP001437256">
    <property type="component" value="Unassembled WGS sequence"/>
</dbReference>
<feature type="region of interest" description="Disordered" evidence="1">
    <location>
        <begin position="183"/>
        <end position="303"/>
    </location>
</feature>
<name>A0ABR2ZHL6_9AGAR</name>
<keyword evidence="3" id="KW-1185">Reference proteome</keyword>
<proteinExistence type="predicted"/>
<reference evidence="2 3" key="1">
    <citation type="submission" date="2024-05" db="EMBL/GenBank/DDBJ databases">
        <title>A draft genome resource for the thread blight pathogen Marasmius tenuissimus strain MS-2.</title>
        <authorList>
            <person name="Yulfo-Soto G.E."/>
            <person name="Baruah I.K."/>
            <person name="Amoako-Attah I."/>
            <person name="Bukari Y."/>
            <person name="Meinhardt L.W."/>
            <person name="Bailey B.A."/>
            <person name="Cohen S.P."/>
        </authorList>
    </citation>
    <scope>NUCLEOTIDE SEQUENCE [LARGE SCALE GENOMIC DNA]</scope>
    <source>
        <strain evidence="2 3">MS-2</strain>
    </source>
</reference>
<comment type="caution">
    <text evidence="2">The sequence shown here is derived from an EMBL/GenBank/DDBJ whole genome shotgun (WGS) entry which is preliminary data.</text>
</comment>
<protein>
    <submittedName>
        <fullName evidence="2">Uncharacterized protein</fullName>
    </submittedName>
</protein>
<sequence length="416" mass="44259">MVKSRGKGRGKCYQPLRGCTKTSTHAYKPVEACTGNAYWTIQCVLHLCQFLAPHVASAGDTKKFKAATLNSTADYLNARVITGGLKKVGSIKEKVTDLLAVYQAVKFLKTASGIHYDDERGANITTPAEESVWQTIVTTHPDCTPFKNSGWEIYDDVLNALSPDKPKGSHRYFASQGIQGPSFTVSRASSQPASSQIPPAASPSESAADAAAPVVDSAEPEVQPVDSAADSTSVRGGDALQAAEGEPETEVPSIPDSQLTVDLPSQHKGPIATPVTPKQSSLKKRSSESSDATSAKRGRITPADGLVQMASALQGFGVTVERSTERLVEAATAGPSSGLTASPVRRTTALRLALENETWLTRRDKIRLGEVLEHSVKADAYITWAASGPADRKMWVAMQLGIDPPTDDEEEAQDEA</sequence>
<evidence type="ECO:0000313" key="2">
    <source>
        <dbReference type="EMBL" id="KAL0059952.1"/>
    </source>
</evidence>
<gene>
    <name evidence="2" type="ORF">AAF712_013301</name>
</gene>
<evidence type="ECO:0000256" key="1">
    <source>
        <dbReference type="SAM" id="MobiDB-lite"/>
    </source>
</evidence>